<dbReference type="InterPro" id="IPR002347">
    <property type="entry name" value="SDR_fam"/>
</dbReference>
<dbReference type="PRINTS" id="PR00081">
    <property type="entry name" value="GDHRDH"/>
</dbReference>
<comment type="caution">
    <text evidence="4">The sequence shown here is derived from an EMBL/GenBank/DDBJ whole genome shotgun (WGS) entry which is preliminary data.</text>
</comment>
<protein>
    <submittedName>
        <fullName evidence="4">Short-subunit dehydrogenase</fullName>
    </submittedName>
</protein>
<evidence type="ECO:0000256" key="2">
    <source>
        <dbReference type="ARBA" id="ARBA00023002"/>
    </source>
</evidence>
<dbReference type="EMBL" id="JAGINT010000001">
    <property type="protein sequence ID" value="MBP2351953.1"/>
    <property type="molecule type" value="Genomic_DNA"/>
</dbReference>
<keyword evidence="2" id="KW-0560">Oxidoreductase</keyword>
<dbReference type="SUPFAM" id="SSF51735">
    <property type="entry name" value="NAD(P)-binding Rossmann-fold domains"/>
    <property type="match status" value="1"/>
</dbReference>
<evidence type="ECO:0000313" key="5">
    <source>
        <dbReference type="Proteomes" id="UP000755585"/>
    </source>
</evidence>
<proteinExistence type="inferred from homology"/>
<dbReference type="PROSITE" id="PS00061">
    <property type="entry name" value="ADH_SHORT"/>
    <property type="match status" value="1"/>
</dbReference>
<dbReference type="Gene3D" id="3.40.50.720">
    <property type="entry name" value="NAD(P)-binding Rossmann-like Domain"/>
    <property type="match status" value="1"/>
</dbReference>
<sequence>MRLDGKVALVTGGSAGIGAAVVDGLAAAGVRVIVHGRDEERSAAVAQRVGGAVVLGDLAVPGAAADVADAAIAVHGQVDVLVANAGAGWSGPFTGLGGDELDRLVTLDLLAPLHLVRCLLPPMIERRNGHVALVGSVAGRTAVAGEAVYAATKAALDIFAESLRLELRDTGVGVSLTVPGVVDTGFFTARGRPYDRKRPRPVPAAVVARALVDGITNDRAEIWVPGWLRVAPAVRALAPGVYRRLSARFGEQVVSR</sequence>
<keyword evidence="5" id="KW-1185">Reference proteome</keyword>
<evidence type="ECO:0000256" key="1">
    <source>
        <dbReference type="ARBA" id="ARBA00006484"/>
    </source>
</evidence>
<dbReference type="PANTHER" id="PTHR44196:SF1">
    <property type="entry name" value="DEHYDROGENASE_REDUCTASE SDR FAMILY MEMBER 7B"/>
    <property type="match status" value="1"/>
</dbReference>
<organism evidence="4 5">
    <name type="scientific">Kribbella aluminosa</name>
    <dbReference type="NCBI Taxonomy" id="416017"/>
    <lineage>
        <taxon>Bacteria</taxon>
        <taxon>Bacillati</taxon>
        <taxon>Actinomycetota</taxon>
        <taxon>Actinomycetes</taxon>
        <taxon>Propionibacteriales</taxon>
        <taxon>Kribbellaceae</taxon>
        <taxon>Kribbella</taxon>
    </lineage>
</organism>
<evidence type="ECO:0000313" key="4">
    <source>
        <dbReference type="EMBL" id="MBP2351953.1"/>
    </source>
</evidence>
<dbReference type="PRINTS" id="PR00080">
    <property type="entry name" value="SDRFAMILY"/>
</dbReference>
<comment type="similarity">
    <text evidence="1 3">Belongs to the short-chain dehydrogenases/reductases (SDR) family.</text>
</comment>
<dbReference type="InterPro" id="IPR036291">
    <property type="entry name" value="NAD(P)-bd_dom_sf"/>
</dbReference>
<reference evidence="4 5" key="1">
    <citation type="submission" date="2021-03" db="EMBL/GenBank/DDBJ databases">
        <title>Sequencing the genomes of 1000 actinobacteria strains.</title>
        <authorList>
            <person name="Klenk H.-P."/>
        </authorList>
    </citation>
    <scope>NUCLEOTIDE SEQUENCE [LARGE SCALE GENOMIC DNA]</scope>
    <source>
        <strain evidence="4 5">DSM 18824</strain>
    </source>
</reference>
<evidence type="ECO:0000256" key="3">
    <source>
        <dbReference type="RuleBase" id="RU000363"/>
    </source>
</evidence>
<dbReference type="InterPro" id="IPR020904">
    <property type="entry name" value="Sc_DH/Rdtase_CS"/>
</dbReference>
<dbReference type="Proteomes" id="UP000755585">
    <property type="component" value="Unassembled WGS sequence"/>
</dbReference>
<accession>A0ABS4UJX8</accession>
<dbReference type="Pfam" id="PF00106">
    <property type="entry name" value="adh_short"/>
    <property type="match status" value="1"/>
</dbReference>
<dbReference type="PANTHER" id="PTHR44196">
    <property type="entry name" value="DEHYDROGENASE/REDUCTASE SDR FAMILY MEMBER 7B"/>
    <property type="match status" value="1"/>
</dbReference>
<name>A0ABS4UJX8_9ACTN</name>
<dbReference type="RefSeq" id="WP_209694784.1">
    <property type="nucleotide sequence ID" value="NZ_BAAAVU010000002.1"/>
</dbReference>
<gene>
    <name evidence="4" type="ORF">JOF29_003036</name>
</gene>